<gene>
    <name evidence="2" type="ORF">ENF72_02545</name>
</gene>
<feature type="region of interest" description="Disordered" evidence="1">
    <location>
        <begin position="1"/>
        <end position="26"/>
    </location>
</feature>
<dbReference type="EMBL" id="DQYG01000110">
    <property type="protein sequence ID" value="HDD31489.1"/>
    <property type="molecule type" value="Genomic_DNA"/>
</dbReference>
<accession>A0A7C0TZ18</accession>
<reference evidence="2" key="1">
    <citation type="journal article" date="2020" name="mSystems">
        <title>Genome- and Community-Level Interaction Insights into Carbon Utilization and Element Cycling Functions of Hydrothermarchaeota in Hydrothermal Sediment.</title>
        <authorList>
            <person name="Zhou Z."/>
            <person name="Liu Y."/>
            <person name="Xu W."/>
            <person name="Pan J."/>
            <person name="Luo Z.H."/>
            <person name="Li M."/>
        </authorList>
    </citation>
    <scope>NUCLEOTIDE SEQUENCE [LARGE SCALE GENOMIC DNA]</scope>
    <source>
        <strain evidence="2">HyVt-151</strain>
    </source>
</reference>
<protein>
    <submittedName>
        <fullName evidence="2">Uncharacterized protein</fullName>
    </submittedName>
</protein>
<evidence type="ECO:0000313" key="2">
    <source>
        <dbReference type="EMBL" id="HDD31489.1"/>
    </source>
</evidence>
<evidence type="ECO:0000256" key="1">
    <source>
        <dbReference type="SAM" id="MobiDB-lite"/>
    </source>
</evidence>
<dbReference type="Proteomes" id="UP000886210">
    <property type="component" value="Unassembled WGS sequence"/>
</dbReference>
<name>A0A7C0TZ18_THELI</name>
<feature type="compositionally biased region" description="Basic residues" evidence="1">
    <location>
        <begin position="1"/>
        <end position="14"/>
    </location>
</feature>
<sequence length="61" mass="7224">MPRGWGRGRGRRGRWGGPWPGNGPFSYLPPWQRPGWIYGRGSCWYLYGAPRRYWPYGPGYY</sequence>
<organism evidence="2">
    <name type="scientific">Thermococcus litoralis</name>
    <dbReference type="NCBI Taxonomy" id="2265"/>
    <lineage>
        <taxon>Archaea</taxon>
        <taxon>Methanobacteriati</taxon>
        <taxon>Methanobacteriota</taxon>
        <taxon>Thermococci</taxon>
        <taxon>Thermococcales</taxon>
        <taxon>Thermococcaceae</taxon>
        <taxon>Thermococcus</taxon>
    </lineage>
</organism>
<dbReference type="AlphaFoldDB" id="A0A7C0TZ18"/>
<proteinExistence type="predicted"/>
<comment type="caution">
    <text evidence="2">The sequence shown here is derived from an EMBL/GenBank/DDBJ whole genome shotgun (WGS) entry which is preliminary data.</text>
</comment>